<evidence type="ECO:0000313" key="6">
    <source>
        <dbReference type="EMBL" id="GDY77323.1"/>
    </source>
</evidence>
<dbReference type="PROSITE" id="PS50043">
    <property type="entry name" value="HTH_LUXR_2"/>
    <property type="match status" value="1"/>
</dbReference>
<dbReference type="EMBL" id="BJHY01000001">
    <property type="protein sequence ID" value="GDY77323.1"/>
    <property type="molecule type" value="Genomic_DNA"/>
</dbReference>
<dbReference type="GO" id="GO:0004016">
    <property type="term" value="F:adenylate cyclase activity"/>
    <property type="evidence" value="ECO:0007669"/>
    <property type="project" value="TreeGrafter"/>
</dbReference>
<dbReference type="SUPFAM" id="SSF48452">
    <property type="entry name" value="TPR-like"/>
    <property type="match status" value="1"/>
</dbReference>
<dbReference type="SUPFAM" id="SSF46894">
    <property type="entry name" value="C-terminal effector domain of the bipartite response regulators"/>
    <property type="match status" value="1"/>
</dbReference>
<dbReference type="GeneID" id="41539817"/>
<dbReference type="GO" id="GO:0003677">
    <property type="term" value="F:DNA binding"/>
    <property type="evidence" value="ECO:0007669"/>
    <property type="project" value="InterPro"/>
</dbReference>
<dbReference type="SUPFAM" id="SSF52540">
    <property type="entry name" value="P-loop containing nucleoside triphosphate hydrolases"/>
    <property type="match status" value="1"/>
</dbReference>
<comment type="caution">
    <text evidence="6">The sequence shown here is derived from an EMBL/GenBank/DDBJ whole genome shotgun (WGS) entry which is preliminary data.</text>
</comment>
<organism evidence="6 7">
    <name type="scientific">Streptomyces avermitilis</name>
    <dbReference type="NCBI Taxonomy" id="33903"/>
    <lineage>
        <taxon>Bacteria</taxon>
        <taxon>Bacillati</taxon>
        <taxon>Actinomycetota</taxon>
        <taxon>Actinomycetes</taxon>
        <taxon>Kitasatosporales</taxon>
        <taxon>Streptomycetaceae</taxon>
        <taxon>Streptomyces</taxon>
    </lineage>
</organism>
<dbReference type="Gene3D" id="1.10.10.10">
    <property type="entry name" value="Winged helix-like DNA-binding domain superfamily/Winged helix DNA-binding domain"/>
    <property type="match status" value="1"/>
</dbReference>
<evidence type="ECO:0000256" key="3">
    <source>
        <dbReference type="SAM" id="MobiDB-lite"/>
    </source>
</evidence>
<dbReference type="Pfam" id="PF00196">
    <property type="entry name" value="GerE"/>
    <property type="match status" value="1"/>
</dbReference>
<dbReference type="InterPro" id="IPR036388">
    <property type="entry name" value="WH-like_DNA-bd_sf"/>
</dbReference>
<reference evidence="5 8" key="2">
    <citation type="submission" date="2019-04" db="EMBL/GenBank/DDBJ databases">
        <title>Draft genome sequences of Streptomyces avermitilis NBRC 14893.</title>
        <authorList>
            <person name="Komaki H."/>
            <person name="Tamura T."/>
            <person name="Hosoyama A."/>
        </authorList>
    </citation>
    <scope>NUCLEOTIDE SEQUENCE [LARGE SCALE GENOMIC DNA]</scope>
    <source>
        <strain evidence="5 8">NBRC 14893</strain>
    </source>
</reference>
<feature type="compositionally biased region" description="Basic and acidic residues" evidence="3">
    <location>
        <begin position="399"/>
        <end position="411"/>
    </location>
</feature>
<dbReference type="GO" id="GO:0005737">
    <property type="term" value="C:cytoplasm"/>
    <property type="evidence" value="ECO:0007669"/>
    <property type="project" value="TreeGrafter"/>
</dbReference>
<dbReference type="OMA" id="HHYRESH"/>
<keyword evidence="1" id="KW-0547">Nucleotide-binding</keyword>
<dbReference type="EMBL" id="BJHX01000001">
    <property type="protein sequence ID" value="GDY62564.1"/>
    <property type="molecule type" value="Genomic_DNA"/>
</dbReference>
<name>A0A4D4MYW7_STRAX</name>
<dbReference type="RefSeq" id="WP_010984161.1">
    <property type="nucleotide sequence ID" value="NZ_BAABTN010000033.1"/>
</dbReference>
<protein>
    <submittedName>
        <fullName evidence="6">LuxR family transcriptional regulator</fullName>
    </submittedName>
</protein>
<dbReference type="Proteomes" id="UP000302139">
    <property type="component" value="Unassembled WGS sequence"/>
</dbReference>
<dbReference type="InterPro" id="IPR016032">
    <property type="entry name" value="Sig_transdc_resp-reg_C-effctor"/>
</dbReference>
<evidence type="ECO:0000259" key="4">
    <source>
        <dbReference type="PROSITE" id="PS50043"/>
    </source>
</evidence>
<keyword evidence="2" id="KW-0067">ATP-binding</keyword>
<dbReference type="PANTHER" id="PTHR16305:SF35">
    <property type="entry name" value="TRANSCRIPTIONAL ACTIVATOR DOMAIN"/>
    <property type="match status" value="1"/>
</dbReference>
<evidence type="ECO:0000256" key="2">
    <source>
        <dbReference type="ARBA" id="ARBA00022840"/>
    </source>
</evidence>
<dbReference type="InterPro" id="IPR041664">
    <property type="entry name" value="AAA_16"/>
</dbReference>
<dbReference type="Proteomes" id="UP000299211">
    <property type="component" value="Unassembled WGS sequence"/>
</dbReference>
<dbReference type="InterPro" id="IPR027417">
    <property type="entry name" value="P-loop_NTPase"/>
</dbReference>
<dbReference type="GO" id="GO:0006355">
    <property type="term" value="P:regulation of DNA-templated transcription"/>
    <property type="evidence" value="ECO:0007669"/>
    <property type="project" value="InterPro"/>
</dbReference>
<feature type="domain" description="HTH luxR-type" evidence="4">
    <location>
        <begin position="932"/>
        <end position="997"/>
    </location>
</feature>
<dbReference type="CDD" id="cd06170">
    <property type="entry name" value="LuxR_C_like"/>
    <property type="match status" value="1"/>
</dbReference>
<dbReference type="AlphaFoldDB" id="A0A4D4MYW7"/>
<dbReference type="Gene3D" id="3.40.50.300">
    <property type="entry name" value="P-loop containing nucleotide triphosphate hydrolases"/>
    <property type="match status" value="1"/>
</dbReference>
<evidence type="ECO:0000313" key="7">
    <source>
        <dbReference type="Proteomes" id="UP000299211"/>
    </source>
</evidence>
<evidence type="ECO:0000313" key="8">
    <source>
        <dbReference type="Proteomes" id="UP000302139"/>
    </source>
</evidence>
<feature type="region of interest" description="Disordered" evidence="3">
    <location>
        <begin position="383"/>
        <end position="411"/>
    </location>
</feature>
<dbReference type="InterPro" id="IPR011990">
    <property type="entry name" value="TPR-like_helical_dom_sf"/>
</dbReference>
<gene>
    <name evidence="5" type="ORF">SAV14893_019570</name>
    <name evidence="6" type="ORF">SAV31267_068080</name>
</gene>
<dbReference type="SMART" id="SM00421">
    <property type="entry name" value="HTH_LUXR"/>
    <property type="match status" value="1"/>
</dbReference>
<evidence type="ECO:0000313" key="5">
    <source>
        <dbReference type="EMBL" id="GDY62564.1"/>
    </source>
</evidence>
<evidence type="ECO:0000256" key="1">
    <source>
        <dbReference type="ARBA" id="ARBA00022741"/>
    </source>
</evidence>
<reference evidence="6 7" key="1">
    <citation type="submission" date="2019-04" db="EMBL/GenBank/DDBJ databases">
        <title>Draft genome sequences of Streptomyces avermitilis ATCC 31267.</title>
        <authorList>
            <person name="Komaki H."/>
            <person name="Tamura T."/>
            <person name="Hosoyama A."/>
        </authorList>
    </citation>
    <scope>NUCLEOTIDE SEQUENCE [LARGE SCALE GENOMIC DNA]</scope>
    <source>
        <strain evidence="6 7">ATCC 31267</strain>
    </source>
</reference>
<dbReference type="PANTHER" id="PTHR16305">
    <property type="entry name" value="TESTICULAR SOLUBLE ADENYLYL CYCLASE"/>
    <property type="match status" value="1"/>
</dbReference>
<sequence length="1004" mass="106943">MPQLPPSVETPFIGRAAELARLTGVLDRARGGDPRAVLVAGDAGVGKTRTLAEAAAHATRTGMTVLTGHCVDLGDVGLPYLPFTEILGTLATDDRLAPALAAHPAVDRLLGGGADGSRLQLFESVAALLADLSEHGPLLLVLEDLHWADQSSRDLLRFLLSRGVLQLPTAGAPAHRLAVFASYRADDLHRRHPLRPLLAELVRLPAVDRLELRPMADAEVTRLVRALRAGPLPDTTVRRIVERAEGNAFYAEELLAATTDTATGTGEPPHESMDGPTPALPSGLADVLLIRLEQLSDTAQQVLRTAAVAGRRVEHDLLREAVQLPDDELESALREAVGRQLLVPDDRDTYSFRHALTREAVYADLLPGERVRLHRTFAGLLTAAGRHDGPPGSHPAKTAAERAHHSRESHNLPDALSASLEAADHAQRLGAPAEELSHLEAALELWPAVAPADRPTTPGLDTVTLTLRASAAAAHAGESHRAVSLTRAALARAGTDTDSELAARVRYTLAGNLMRVDSLKAAFTYSSEALAMIPAEPPSRTWVWAAATHAMAARYVGEDEDAGRVARQALAVAERLELADAQADLIVSLVGLDGHDRRTPEGRDRLRQARELARRAGNVSVEMRALFNLAIGAYETGALDDCLTWLSDGLDRASRTGLLSSPYALELRYLQSLILYTLGRWDECARAAAADAERLPAAAGFAIGPALYVALARGERSAADRAQALLDGPSEWMATLVAGIVLTDAAALRGDPEAAVERVHGTLAALADGAVNERPDVGVRLAALALAAVADAAEEARLTGDAATVRRWTDTAAELLELARTTADRGEDGTEQGPEGVAWLARAEAEWTRTVSGPDVVVWEKAVTAFAYGDPYERARCRRRLAQALLAAGRREEAAEQARAVRETATLLGAAPLLDAVETLVRRGRLAETSPAADGTAVLTARENDVLRLLARGRTNRQIGEELFITGKTASVHVSNILAKLSAASRTEAVVIAYREGLLEPEPT</sequence>
<dbReference type="STRING" id="33903.AQJ43_27765"/>
<dbReference type="GO" id="GO:0005524">
    <property type="term" value="F:ATP binding"/>
    <property type="evidence" value="ECO:0007669"/>
    <property type="project" value="UniProtKB-KW"/>
</dbReference>
<dbReference type="Gene3D" id="1.25.40.10">
    <property type="entry name" value="Tetratricopeptide repeat domain"/>
    <property type="match status" value="1"/>
</dbReference>
<accession>A0A4D4MYW7</accession>
<dbReference type="PRINTS" id="PR00038">
    <property type="entry name" value="HTHLUXR"/>
</dbReference>
<dbReference type="Pfam" id="PF13191">
    <property type="entry name" value="AAA_16"/>
    <property type="match status" value="1"/>
</dbReference>
<dbReference type="InterPro" id="IPR000792">
    <property type="entry name" value="Tscrpt_reg_LuxR_C"/>
</dbReference>
<proteinExistence type="predicted"/>